<dbReference type="EMBL" id="KN822015">
    <property type="protein sequence ID" value="KIM66921.1"/>
    <property type="molecule type" value="Genomic_DNA"/>
</dbReference>
<dbReference type="PROSITE" id="PS50212">
    <property type="entry name" value="RASGEF_NTER"/>
    <property type="match status" value="1"/>
</dbReference>
<dbReference type="InterPro" id="IPR001895">
    <property type="entry name" value="RASGEF_cat_dom"/>
</dbReference>
<dbReference type="Pfam" id="PF00617">
    <property type="entry name" value="RasGEF"/>
    <property type="match status" value="1"/>
</dbReference>
<dbReference type="Pfam" id="PF25006">
    <property type="entry name" value="DUF7783"/>
    <property type="match status" value="1"/>
</dbReference>
<dbReference type="GO" id="GO:0007265">
    <property type="term" value="P:Ras protein signal transduction"/>
    <property type="evidence" value="ECO:0007669"/>
    <property type="project" value="TreeGrafter"/>
</dbReference>
<evidence type="ECO:0000259" key="4">
    <source>
        <dbReference type="PROSITE" id="PS50009"/>
    </source>
</evidence>
<evidence type="ECO:0008006" key="8">
    <source>
        <dbReference type="Google" id="ProtNLM"/>
    </source>
</evidence>
<dbReference type="AlphaFoldDB" id="A0A0C3EG70"/>
<reference evidence="6 7" key="1">
    <citation type="submission" date="2014-04" db="EMBL/GenBank/DDBJ databases">
        <authorList>
            <consortium name="DOE Joint Genome Institute"/>
            <person name="Kuo A."/>
            <person name="Kohler A."/>
            <person name="Nagy L.G."/>
            <person name="Floudas D."/>
            <person name="Copeland A."/>
            <person name="Barry K.W."/>
            <person name="Cichocki N."/>
            <person name="Veneault-Fourrey C."/>
            <person name="LaButti K."/>
            <person name="Lindquist E.A."/>
            <person name="Lipzen A."/>
            <person name="Lundell T."/>
            <person name="Morin E."/>
            <person name="Murat C."/>
            <person name="Sun H."/>
            <person name="Tunlid A."/>
            <person name="Henrissat B."/>
            <person name="Grigoriev I.V."/>
            <person name="Hibbett D.S."/>
            <person name="Martin F."/>
            <person name="Nordberg H.P."/>
            <person name="Cantor M.N."/>
            <person name="Hua S.X."/>
        </authorList>
    </citation>
    <scope>NUCLEOTIDE SEQUENCE [LARGE SCALE GENOMIC DNA]</scope>
    <source>
        <strain evidence="6 7">Foug A</strain>
    </source>
</reference>
<feature type="domain" description="Ras-GEF" evidence="4">
    <location>
        <begin position="652"/>
        <end position="889"/>
    </location>
</feature>
<protein>
    <recommendedName>
        <fullName evidence="8">Ras-GEF domain-containing protein</fullName>
    </recommendedName>
</protein>
<dbReference type="PANTHER" id="PTHR23113">
    <property type="entry name" value="GUANINE NUCLEOTIDE EXCHANGE FACTOR"/>
    <property type="match status" value="1"/>
</dbReference>
<evidence type="ECO:0000256" key="2">
    <source>
        <dbReference type="PROSITE-ProRule" id="PRU00168"/>
    </source>
</evidence>
<accession>A0A0C3EG70</accession>
<dbReference type="GO" id="GO:0005886">
    <property type="term" value="C:plasma membrane"/>
    <property type="evidence" value="ECO:0007669"/>
    <property type="project" value="TreeGrafter"/>
</dbReference>
<evidence type="ECO:0000313" key="6">
    <source>
        <dbReference type="EMBL" id="KIM66921.1"/>
    </source>
</evidence>
<dbReference type="InterPro" id="IPR056685">
    <property type="entry name" value="DUF7783"/>
</dbReference>
<dbReference type="InterPro" id="IPR000651">
    <property type="entry name" value="Ras-like_Gua-exchang_fac_N"/>
</dbReference>
<dbReference type="FunCoup" id="A0A0C3EG70">
    <property type="interactions" value="48"/>
</dbReference>
<evidence type="ECO:0000259" key="5">
    <source>
        <dbReference type="PROSITE" id="PS50212"/>
    </source>
</evidence>
<dbReference type="HOGENOM" id="CLU_002632_0_0_1"/>
<dbReference type="InterPro" id="IPR023578">
    <property type="entry name" value="Ras_GEF_dom_sf"/>
</dbReference>
<organism evidence="6 7">
    <name type="scientific">Scleroderma citrinum Foug A</name>
    <dbReference type="NCBI Taxonomy" id="1036808"/>
    <lineage>
        <taxon>Eukaryota</taxon>
        <taxon>Fungi</taxon>
        <taxon>Dikarya</taxon>
        <taxon>Basidiomycota</taxon>
        <taxon>Agaricomycotina</taxon>
        <taxon>Agaricomycetes</taxon>
        <taxon>Agaricomycetidae</taxon>
        <taxon>Boletales</taxon>
        <taxon>Sclerodermatineae</taxon>
        <taxon>Sclerodermataceae</taxon>
        <taxon>Scleroderma</taxon>
    </lineage>
</organism>
<dbReference type="CDD" id="cd00155">
    <property type="entry name" value="RasGEF"/>
    <property type="match status" value="1"/>
</dbReference>
<dbReference type="OrthoDB" id="546434at2759"/>
<evidence type="ECO:0000256" key="1">
    <source>
        <dbReference type="ARBA" id="ARBA00022658"/>
    </source>
</evidence>
<keyword evidence="7" id="KW-1185">Reference proteome</keyword>
<dbReference type="InterPro" id="IPR036964">
    <property type="entry name" value="RASGEF_cat_dom_sf"/>
</dbReference>
<dbReference type="Proteomes" id="UP000053989">
    <property type="component" value="Unassembled WGS sequence"/>
</dbReference>
<dbReference type="GO" id="GO:0005085">
    <property type="term" value="F:guanyl-nucleotide exchange factor activity"/>
    <property type="evidence" value="ECO:0007669"/>
    <property type="project" value="UniProtKB-KW"/>
</dbReference>
<dbReference type="Gene3D" id="1.10.840.10">
    <property type="entry name" value="Ras guanine-nucleotide exchange factors catalytic domain"/>
    <property type="match status" value="1"/>
</dbReference>
<dbReference type="SMART" id="SM00147">
    <property type="entry name" value="RasGEF"/>
    <property type="match status" value="1"/>
</dbReference>
<sequence length="906" mass="101993">MQHPSSPSPPESVPELLQRACHDIRAVALQLQKFGLPQSRNDEDIINSLIDAAVASIRDLLYVSGVSVSHLGGRRGAANTIHATQTYLVPAQRRTIATLSKFVLSARAVLNNAPWDVGESSNHLSLDAEELERAVIDFVSIGRDVCEESHGDKGQRRLHGHLTASHPGLGKAGAGAAGTWKGFGWISLDGNEEAPRRSLDRVTFQEFVVHVLRVQEKLKFFSEALKGSHPAEIVTEAGKAVVYELSSLLLFLGDIHIARHVDIGPVNEDRLADGAQYSRTVDRARILVRTFEATAQELYDGAATFLATTQHVRRVELCDSWRGRDESYDALEALSTSLHSSLQLTSQNLESLLVVGEEQANILERCNRSPIEWRMSQRSLVAVSNEDLADMSNDRPLYHTTHISNNADSNHQRDQSLTPPPVTSGQLPGDTWLPVDDEDLGLVRTPPRTEKIRAFFGDEAPSHYLLSLTADTKPWYLRPNYDPAEVLIDPDGTVRGGTVPALVERLTAHEYSDPNFSRAFLMTFRSFTTLDELFRLLIDRFWIQPPPNLNSDELADWRKLKQHVVRMRVINTLKSMVQDDDVLEKEELGILEQITGFVSQHDVIGIPAAKQLLVSIKRAEYGRDPRKLTVNTAVDPPPPPIVPKRIELLDVDPLELARQLTIAESQLYQKIRPSECMQRSKQSKQTKADARDGVANFIRRSNKIAQWVTFTILCKDDPRRRAAVIKQFILVADRCRAIQNFSTMGAIVSGLNSSPIHRLKRSWELVSSRYMSQLETCGEFINSYRNYNNFRSTLATVLPPCVPFVGVFLTALTHIQDGSKDYLPGNLVNFRKRQKTSEVIQDLQRWQAQPHNFHPLPSVLVYIDESLRQFGDQDVSDIFWQLSTEREPKEREEDRLARILHESGFF</sequence>
<proteinExistence type="predicted"/>
<dbReference type="PROSITE" id="PS50009">
    <property type="entry name" value="RASGEF_CAT"/>
    <property type="match status" value="1"/>
</dbReference>
<reference evidence="7" key="2">
    <citation type="submission" date="2015-01" db="EMBL/GenBank/DDBJ databases">
        <title>Evolutionary Origins and Diversification of the Mycorrhizal Mutualists.</title>
        <authorList>
            <consortium name="DOE Joint Genome Institute"/>
            <consortium name="Mycorrhizal Genomics Consortium"/>
            <person name="Kohler A."/>
            <person name="Kuo A."/>
            <person name="Nagy L.G."/>
            <person name="Floudas D."/>
            <person name="Copeland A."/>
            <person name="Barry K.W."/>
            <person name="Cichocki N."/>
            <person name="Veneault-Fourrey C."/>
            <person name="LaButti K."/>
            <person name="Lindquist E.A."/>
            <person name="Lipzen A."/>
            <person name="Lundell T."/>
            <person name="Morin E."/>
            <person name="Murat C."/>
            <person name="Riley R."/>
            <person name="Ohm R."/>
            <person name="Sun H."/>
            <person name="Tunlid A."/>
            <person name="Henrissat B."/>
            <person name="Grigoriev I.V."/>
            <person name="Hibbett D.S."/>
            <person name="Martin F."/>
        </authorList>
    </citation>
    <scope>NUCLEOTIDE SEQUENCE [LARGE SCALE GENOMIC DNA]</scope>
    <source>
        <strain evidence="7">Foug A</strain>
    </source>
</reference>
<name>A0A0C3EG70_9AGAM</name>
<gene>
    <name evidence="6" type="ORF">SCLCIDRAFT_109722</name>
</gene>
<dbReference type="CDD" id="cd06224">
    <property type="entry name" value="REM"/>
    <property type="match status" value="1"/>
</dbReference>
<dbReference type="PANTHER" id="PTHR23113:SF368">
    <property type="entry name" value="CELL DIVISION CONTROL PROTEIN 25"/>
    <property type="match status" value="1"/>
</dbReference>
<dbReference type="STRING" id="1036808.A0A0C3EG70"/>
<evidence type="ECO:0000313" key="7">
    <source>
        <dbReference type="Proteomes" id="UP000053989"/>
    </source>
</evidence>
<feature type="domain" description="N-terminal Ras-GEF" evidence="5">
    <location>
        <begin position="490"/>
        <end position="621"/>
    </location>
</feature>
<dbReference type="Pfam" id="PF00618">
    <property type="entry name" value="RasGEF_N"/>
    <property type="match status" value="1"/>
</dbReference>
<evidence type="ECO:0000256" key="3">
    <source>
        <dbReference type="SAM" id="MobiDB-lite"/>
    </source>
</evidence>
<dbReference type="Gene3D" id="1.20.870.10">
    <property type="entry name" value="Son of sevenless (SoS) protein Chain: S domain 1"/>
    <property type="match status" value="1"/>
</dbReference>
<dbReference type="InParanoid" id="A0A0C3EG70"/>
<keyword evidence="1 2" id="KW-0344">Guanine-nucleotide releasing factor</keyword>
<dbReference type="InterPro" id="IPR008937">
    <property type="entry name" value="Ras-like_GEF"/>
</dbReference>
<feature type="region of interest" description="Disordered" evidence="3">
    <location>
        <begin position="392"/>
        <end position="440"/>
    </location>
</feature>
<dbReference type="SUPFAM" id="SSF48366">
    <property type="entry name" value="Ras GEF"/>
    <property type="match status" value="1"/>
</dbReference>
<dbReference type="SMART" id="SM00229">
    <property type="entry name" value="RasGEFN"/>
    <property type="match status" value="1"/>
</dbReference>